<organism evidence="7 8">
    <name type="scientific">Pseudomonas fluorescens</name>
    <dbReference type="NCBI Taxonomy" id="294"/>
    <lineage>
        <taxon>Bacteria</taxon>
        <taxon>Pseudomonadati</taxon>
        <taxon>Pseudomonadota</taxon>
        <taxon>Gammaproteobacteria</taxon>
        <taxon>Pseudomonadales</taxon>
        <taxon>Pseudomonadaceae</taxon>
        <taxon>Pseudomonas</taxon>
    </lineage>
</organism>
<sequence>MSWVVEHARAIKRSCWMIAAVFSMLTVVGVVNHYQSQHAMLLDSQQALLSQRSAWGYSNLLGNLQTHKLQQSLLMANPPPQGCLPDEYIAGQQRATQTLSAEVEGLSKYTLRVPVHQLAPLPKPQGPRMSLIDGGIRMTSRQFLGYTCDRRYAVIQETQTRLQPQPLLPPLVLGPAVTDRLVVHVAVSHGQEPALYFDIRFIAGKAEFVPATGADWSISQPIQVQGEDRFFHHYANLHQGLQMRVYSDPLEPDFLPQFLRMNSLGLLLAAGILACLLLINWLLTHLINASVMHHQAATHDFLTGLYNRRAAMTLTEVELARATRKLGSLCILMLDIDHFKRVNDTYGHDGGDQVLKFFAQLLTETVRQEDLVARLGGEEFLIVLPDTDLVGAQQMANRLMQTLGSSTLVYAGNRIGVTCSMGVSAWHGPGDSVQTLLIRGDLLLYQAKQQGRNRYVSETLPQSNWAAHA</sequence>
<feature type="transmembrane region" description="Helical" evidence="5">
    <location>
        <begin position="16"/>
        <end position="34"/>
    </location>
</feature>
<name>A0A5E7MBW0_PSEFL</name>
<evidence type="ECO:0000256" key="4">
    <source>
        <dbReference type="ARBA" id="ARBA00034247"/>
    </source>
</evidence>
<dbReference type="PANTHER" id="PTHR45138:SF9">
    <property type="entry name" value="DIGUANYLATE CYCLASE DGCM-RELATED"/>
    <property type="match status" value="1"/>
</dbReference>
<protein>
    <recommendedName>
        <fullName evidence="3">diguanylate cyclase</fullName>
        <ecNumber evidence="3">2.7.7.65</ecNumber>
    </recommendedName>
</protein>
<dbReference type="EC" id="2.7.7.65" evidence="3"/>
<dbReference type="InterPro" id="IPR000160">
    <property type="entry name" value="GGDEF_dom"/>
</dbReference>
<keyword evidence="5" id="KW-0812">Transmembrane</keyword>
<dbReference type="GO" id="GO:0005886">
    <property type="term" value="C:plasma membrane"/>
    <property type="evidence" value="ECO:0007669"/>
    <property type="project" value="UniProtKB-SubCell"/>
</dbReference>
<proteinExistence type="predicted"/>
<dbReference type="InterPro" id="IPR029787">
    <property type="entry name" value="Nucleotide_cyclase"/>
</dbReference>
<dbReference type="FunFam" id="3.30.70.270:FF:000001">
    <property type="entry name" value="Diguanylate cyclase domain protein"/>
    <property type="match status" value="1"/>
</dbReference>
<dbReference type="EMBL" id="CABVIH010000019">
    <property type="protein sequence ID" value="VVP22166.1"/>
    <property type="molecule type" value="Genomic_DNA"/>
</dbReference>
<evidence type="ECO:0000256" key="5">
    <source>
        <dbReference type="SAM" id="Phobius"/>
    </source>
</evidence>
<dbReference type="GO" id="GO:0052621">
    <property type="term" value="F:diguanylate cyclase activity"/>
    <property type="evidence" value="ECO:0007669"/>
    <property type="project" value="UniProtKB-EC"/>
</dbReference>
<dbReference type="AlphaFoldDB" id="A0A5E7MBW0"/>
<keyword evidence="5" id="KW-1133">Transmembrane helix</keyword>
<evidence type="ECO:0000313" key="7">
    <source>
        <dbReference type="EMBL" id="VVP22166.1"/>
    </source>
</evidence>
<accession>A0A5E7MBW0</accession>
<evidence type="ECO:0000256" key="2">
    <source>
        <dbReference type="ARBA" id="ARBA00004533"/>
    </source>
</evidence>
<dbReference type="InterPro" id="IPR043128">
    <property type="entry name" value="Rev_trsase/Diguanyl_cyclase"/>
</dbReference>
<comment type="catalytic activity">
    <reaction evidence="4">
        <text>2 GTP = 3',3'-c-di-GMP + 2 diphosphate</text>
        <dbReference type="Rhea" id="RHEA:24898"/>
        <dbReference type="ChEBI" id="CHEBI:33019"/>
        <dbReference type="ChEBI" id="CHEBI:37565"/>
        <dbReference type="ChEBI" id="CHEBI:58805"/>
        <dbReference type="EC" id="2.7.7.65"/>
    </reaction>
</comment>
<evidence type="ECO:0000313" key="8">
    <source>
        <dbReference type="Proteomes" id="UP000375525"/>
    </source>
</evidence>
<gene>
    <name evidence="7" type="ORF">PS880_03889</name>
</gene>
<comment type="subcellular location">
    <subcellularLocation>
        <location evidence="2">Cell inner membrane</location>
    </subcellularLocation>
</comment>
<evidence type="ECO:0000256" key="3">
    <source>
        <dbReference type="ARBA" id="ARBA00012528"/>
    </source>
</evidence>
<dbReference type="RefSeq" id="WP_150781045.1">
    <property type="nucleotide sequence ID" value="NZ_CABVIH010000019.1"/>
</dbReference>
<reference evidence="7 8" key="1">
    <citation type="submission" date="2019-09" db="EMBL/GenBank/DDBJ databases">
        <authorList>
            <person name="Chandra G."/>
            <person name="Truman W A."/>
        </authorList>
    </citation>
    <scope>NUCLEOTIDE SEQUENCE [LARGE SCALE GENOMIC DNA]</scope>
    <source>
        <strain evidence="7">PS880</strain>
    </source>
</reference>
<evidence type="ECO:0000259" key="6">
    <source>
        <dbReference type="PROSITE" id="PS50887"/>
    </source>
</evidence>
<dbReference type="SUPFAM" id="SSF55073">
    <property type="entry name" value="Nucleotide cyclase"/>
    <property type="match status" value="1"/>
</dbReference>
<evidence type="ECO:0000256" key="1">
    <source>
        <dbReference type="ARBA" id="ARBA00001946"/>
    </source>
</evidence>
<dbReference type="OrthoDB" id="9812260at2"/>
<dbReference type="Gene3D" id="3.30.70.270">
    <property type="match status" value="1"/>
</dbReference>
<dbReference type="PANTHER" id="PTHR45138">
    <property type="entry name" value="REGULATORY COMPONENTS OF SENSORY TRANSDUCTION SYSTEM"/>
    <property type="match status" value="1"/>
</dbReference>
<keyword evidence="5" id="KW-0472">Membrane</keyword>
<feature type="domain" description="GGDEF" evidence="6">
    <location>
        <begin position="327"/>
        <end position="460"/>
    </location>
</feature>
<dbReference type="InterPro" id="IPR050469">
    <property type="entry name" value="Diguanylate_Cyclase"/>
</dbReference>
<dbReference type="CDD" id="cd01949">
    <property type="entry name" value="GGDEF"/>
    <property type="match status" value="1"/>
</dbReference>
<dbReference type="Pfam" id="PF00990">
    <property type="entry name" value="GGDEF"/>
    <property type="match status" value="1"/>
</dbReference>
<dbReference type="PROSITE" id="PS50887">
    <property type="entry name" value="GGDEF"/>
    <property type="match status" value="1"/>
</dbReference>
<dbReference type="SMART" id="SM00267">
    <property type="entry name" value="GGDEF"/>
    <property type="match status" value="1"/>
</dbReference>
<dbReference type="NCBIfam" id="TIGR00254">
    <property type="entry name" value="GGDEF"/>
    <property type="match status" value="1"/>
</dbReference>
<comment type="cofactor">
    <cofactor evidence="1">
        <name>Mg(2+)</name>
        <dbReference type="ChEBI" id="CHEBI:18420"/>
    </cofactor>
</comment>
<dbReference type="Proteomes" id="UP000375525">
    <property type="component" value="Unassembled WGS sequence"/>
</dbReference>
<feature type="transmembrane region" description="Helical" evidence="5">
    <location>
        <begin position="264"/>
        <end position="283"/>
    </location>
</feature>